<evidence type="ECO:0000259" key="1">
    <source>
        <dbReference type="PROSITE" id="PS50995"/>
    </source>
</evidence>
<dbReference type="EMBL" id="BAABKI010000018">
    <property type="protein sequence ID" value="GAA5174846.1"/>
    <property type="molecule type" value="Genomic_DNA"/>
</dbReference>
<dbReference type="InterPro" id="IPR036388">
    <property type="entry name" value="WH-like_DNA-bd_sf"/>
</dbReference>
<dbReference type="InterPro" id="IPR036390">
    <property type="entry name" value="WH_DNA-bd_sf"/>
</dbReference>
<dbReference type="Gene3D" id="1.10.10.10">
    <property type="entry name" value="Winged helix-like DNA-binding domain superfamily/Winged helix DNA-binding domain"/>
    <property type="match status" value="1"/>
</dbReference>
<dbReference type="SMART" id="SM00347">
    <property type="entry name" value="HTH_MARR"/>
    <property type="match status" value="1"/>
</dbReference>
<dbReference type="Pfam" id="PF01047">
    <property type="entry name" value="MarR"/>
    <property type="match status" value="1"/>
</dbReference>
<dbReference type="RefSeq" id="WP_231663281.1">
    <property type="nucleotide sequence ID" value="NZ_BAABKI010000018.1"/>
</dbReference>
<dbReference type="PANTHER" id="PTHR33164:SF95">
    <property type="entry name" value="TRANSCRIPTIONAL REGULATOR"/>
    <property type="match status" value="1"/>
</dbReference>
<dbReference type="PANTHER" id="PTHR33164">
    <property type="entry name" value="TRANSCRIPTIONAL REGULATOR, MARR FAMILY"/>
    <property type="match status" value="1"/>
</dbReference>
<protein>
    <submittedName>
        <fullName evidence="2">MarR family transcriptional regulator</fullName>
    </submittedName>
</protein>
<evidence type="ECO:0000313" key="2">
    <source>
        <dbReference type="EMBL" id="GAA5174846.1"/>
    </source>
</evidence>
<dbReference type="Proteomes" id="UP001500074">
    <property type="component" value="Unassembled WGS sequence"/>
</dbReference>
<dbReference type="SUPFAM" id="SSF46785">
    <property type="entry name" value="Winged helix' DNA-binding domain"/>
    <property type="match status" value="1"/>
</dbReference>
<proteinExistence type="predicted"/>
<comment type="caution">
    <text evidence="2">The sequence shown here is derived from an EMBL/GenBank/DDBJ whole genome shotgun (WGS) entry which is preliminary data.</text>
</comment>
<accession>A0ABP9RC95</accession>
<reference evidence="3" key="1">
    <citation type="journal article" date="2019" name="Int. J. Syst. Evol. Microbiol.">
        <title>The Global Catalogue of Microorganisms (GCM) 10K type strain sequencing project: providing services to taxonomists for standard genome sequencing and annotation.</title>
        <authorList>
            <consortium name="The Broad Institute Genomics Platform"/>
            <consortium name="The Broad Institute Genome Sequencing Center for Infectious Disease"/>
            <person name="Wu L."/>
            <person name="Ma J."/>
        </authorList>
    </citation>
    <scope>NUCLEOTIDE SEQUENCE [LARGE SCALE GENOMIC DNA]</scope>
    <source>
        <strain evidence="3">JCM 18472</strain>
    </source>
</reference>
<dbReference type="InterPro" id="IPR039422">
    <property type="entry name" value="MarR/SlyA-like"/>
</dbReference>
<evidence type="ECO:0000313" key="3">
    <source>
        <dbReference type="Proteomes" id="UP001500074"/>
    </source>
</evidence>
<sequence length="156" mass="17320">MNDPQSPLRQASNFPGNLLRRCHQISVAIFLNKGKPLQVTQLQYIVLAALEERGTLDQSRLGGLTALDRNTTAVVVKKLEARGLVTRERNAQDRRSMLVTLSAQGRDLRRRAEVVAVDTQDELMAPLSAAERETLRGLLQKIADQNNGLSRVPVIK</sequence>
<feature type="domain" description="HTH marR-type" evidence="1">
    <location>
        <begin position="15"/>
        <end position="144"/>
    </location>
</feature>
<name>A0ABP9RC95_9GAMM</name>
<keyword evidence="3" id="KW-1185">Reference proteome</keyword>
<organism evidence="2 3">
    <name type="scientific">Modicisalibacter zincidurans</name>
    <dbReference type="NCBI Taxonomy" id="1178777"/>
    <lineage>
        <taxon>Bacteria</taxon>
        <taxon>Pseudomonadati</taxon>
        <taxon>Pseudomonadota</taxon>
        <taxon>Gammaproteobacteria</taxon>
        <taxon>Oceanospirillales</taxon>
        <taxon>Halomonadaceae</taxon>
        <taxon>Modicisalibacter</taxon>
    </lineage>
</organism>
<dbReference type="PROSITE" id="PS50995">
    <property type="entry name" value="HTH_MARR_2"/>
    <property type="match status" value="1"/>
</dbReference>
<gene>
    <name evidence="2" type="ORF">GCM10023342_16790</name>
</gene>
<dbReference type="InterPro" id="IPR000835">
    <property type="entry name" value="HTH_MarR-typ"/>
</dbReference>
<dbReference type="PRINTS" id="PR00598">
    <property type="entry name" value="HTHMARR"/>
</dbReference>